<evidence type="ECO:0000313" key="1">
    <source>
        <dbReference type="EMBL" id="RIA81498.1"/>
    </source>
</evidence>
<name>A0A397S677_9GLOM</name>
<protein>
    <submittedName>
        <fullName evidence="1">Uncharacterized protein</fullName>
    </submittedName>
</protein>
<dbReference type="EMBL" id="QKYT01000786">
    <property type="protein sequence ID" value="RIA81498.1"/>
    <property type="molecule type" value="Genomic_DNA"/>
</dbReference>
<reference evidence="1 2" key="1">
    <citation type="submission" date="2018-06" db="EMBL/GenBank/DDBJ databases">
        <title>Comparative genomics reveals the genomic features of Rhizophagus irregularis, R. cerebriforme, R. diaphanum and Gigaspora rosea, and their symbiotic lifestyle signature.</title>
        <authorList>
            <person name="Morin E."/>
            <person name="San Clemente H."/>
            <person name="Chen E.C.H."/>
            <person name="De La Providencia I."/>
            <person name="Hainaut M."/>
            <person name="Kuo A."/>
            <person name="Kohler A."/>
            <person name="Murat C."/>
            <person name="Tang N."/>
            <person name="Roy S."/>
            <person name="Loubradou J."/>
            <person name="Henrissat B."/>
            <person name="Grigoriev I.V."/>
            <person name="Corradi N."/>
            <person name="Roux C."/>
            <person name="Martin F.M."/>
        </authorList>
    </citation>
    <scope>NUCLEOTIDE SEQUENCE [LARGE SCALE GENOMIC DNA]</scope>
    <source>
        <strain evidence="1 2">DAOM 227022</strain>
    </source>
</reference>
<proteinExistence type="predicted"/>
<comment type="caution">
    <text evidence="1">The sequence shown here is derived from an EMBL/GenBank/DDBJ whole genome shotgun (WGS) entry which is preliminary data.</text>
</comment>
<evidence type="ECO:0000313" key="2">
    <source>
        <dbReference type="Proteomes" id="UP000265703"/>
    </source>
</evidence>
<accession>A0A397S677</accession>
<dbReference type="Proteomes" id="UP000265703">
    <property type="component" value="Unassembled WGS sequence"/>
</dbReference>
<keyword evidence="2" id="KW-1185">Reference proteome</keyword>
<dbReference type="OrthoDB" id="2306958at2759"/>
<gene>
    <name evidence="1" type="ORF">C1645_836893</name>
</gene>
<organism evidence="1 2">
    <name type="scientific">Glomus cerebriforme</name>
    <dbReference type="NCBI Taxonomy" id="658196"/>
    <lineage>
        <taxon>Eukaryota</taxon>
        <taxon>Fungi</taxon>
        <taxon>Fungi incertae sedis</taxon>
        <taxon>Mucoromycota</taxon>
        <taxon>Glomeromycotina</taxon>
        <taxon>Glomeromycetes</taxon>
        <taxon>Glomerales</taxon>
        <taxon>Glomeraceae</taxon>
        <taxon>Glomus</taxon>
    </lineage>
</organism>
<sequence>MNNSQTIPHSNDFPMEMTVVQHQELQHQQILFKDFYYLSPNDNNFYFITCKIILQDDPASFDDHNCHNHVFFYQHPSIPSAEYYVTCKLLPYHLIENILNNTLDFNAIDLKLSLHQRFNLEKSLKQKLFDLFHCNRNANSIVSMTDNQNYNDSGLPSNDHIVYQDTNELNDIYYNNITHP</sequence>
<dbReference type="AlphaFoldDB" id="A0A397S677"/>